<evidence type="ECO:0000256" key="21">
    <source>
        <dbReference type="SAM" id="MobiDB-lite"/>
    </source>
</evidence>
<dbReference type="Gene3D" id="1.10.510.10">
    <property type="entry name" value="Transferase(Phosphotransferase) domain 1"/>
    <property type="match status" value="1"/>
</dbReference>
<feature type="region of interest" description="Disordered" evidence="21">
    <location>
        <begin position="740"/>
        <end position="767"/>
    </location>
</feature>
<dbReference type="InterPro" id="IPR008271">
    <property type="entry name" value="Ser/Thr_kinase_AS"/>
</dbReference>
<dbReference type="AlphaFoldDB" id="A0A0D9X0P5"/>
<evidence type="ECO:0000256" key="12">
    <source>
        <dbReference type="ARBA" id="ARBA00022777"/>
    </source>
</evidence>
<evidence type="ECO:0000259" key="23">
    <source>
        <dbReference type="PROSITE" id="PS50011"/>
    </source>
</evidence>
<dbReference type="CDD" id="cd14066">
    <property type="entry name" value="STKc_IRAK"/>
    <property type="match status" value="1"/>
</dbReference>
<dbReference type="FunFam" id="2.60.120.200:FF:000051">
    <property type="entry name" value="L-type lectin-domain containing receptor kinase V.9"/>
    <property type="match status" value="1"/>
</dbReference>
<feature type="transmembrane region" description="Helical" evidence="22">
    <location>
        <begin position="370"/>
        <end position="390"/>
    </location>
</feature>
<keyword evidence="25" id="KW-1185">Reference proteome</keyword>
<dbReference type="FunFam" id="1.10.510.10:FF:000517">
    <property type="entry name" value="Putative receptor kinase Lecrk"/>
    <property type="match status" value="1"/>
</dbReference>
<dbReference type="SUPFAM" id="SSF56112">
    <property type="entry name" value="Protein kinase-like (PK-like)"/>
    <property type="match status" value="1"/>
</dbReference>
<dbReference type="Gene3D" id="3.30.200.20">
    <property type="entry name" value="Phosphorylase Kinase, domain 1"/>
    <property type="match status" value="1"/>
</dbReference>
<dbReference type="InterPro" id="IPR011009">
    <property type="entry name" value="Kinase-like_dom_sf"/>
</dbReference>
<dbReference type="EnsemblPlants" id="LPERR07G17080.1">
    <property type="protein sequence ID" value="LPERR07G17080.1"/>
    <property type="gene ID" value="LPERR07G17080"/>
</dbReference>
<keyword evidence="16" id="KW-0675">Receptor</keyword>
<dbReference type="eggNOG" id="ENOG502QSJ4">
    <property type="taxonomic scope" value="Eukaryota"/>
</dbReference>
<keyword evidence="12" id="KW-0418">Kinase</keyword>
<evidence type="ECO:0000256" key="14">
    <source>
        <dbReference type="ARBA" id="ARBA00022989"/>
    </source>
</evidence>
<evidence type="ECO:0000256" key="13">
    <source>
        <dbReference type="ARBA" id="ARBA00022840"/>
    </source>
</evidence>
<reference evidence="24 25" key="1">
    <citation type="submission" date="2012-08" db="EMBL/GenBank/DDBJ databases">
        <title>Oryza genome evolution.</title>
        <authorList>
            <person name="Wing R.A."/>
        </authorList>
    </citation>
    <scope>NUCLEOTIDE SEQUENCE</scope>
</reference>
<dbReference type="CDD" id="cd06899">
    <property type="entry name" value="lectin_legume_LecRK_Arcelin_ConA"/>
    <property type="match status" value="1"/>
</dbReference>
<dbReference type="GO" id="GO:1901001">
    <property type="term" value="P:negative regulation of response to salt stress"/>
    <property type="evidence" value="ECO:0007669"/>
    <property type="project" value="UniProtKB-ARBA"/>
</dbReference>
<comment type="subcellular location">
    <subcellularLocation>
        <location evidence="1">Cell membrane</location>
        <topology evidence="1">Single-pass type I membrane protein</topology>
    </subcellularLocation>
</comment>
<keyword evidence="13 20" id="KW-0067">ATP-binding</keyword>
<dbReference type="InterPro" id="IPR017441">
    <property type="entry name" value="Protein_kinase_ATP_BS"/>
</dbReference>
<comment type="similarity">
    <text evidence="3">In the C-terminal section; belongs to the protein kinase superfamily. Ser/Thr protein kinase family.</text>
</comment>
<dbReference type="Pfam" id="PF00069">
    <property type="entry name" value="Pkinase"/>
    <property type="match status" value="1"/>
</dbReference>
<dbReference type="GO" id="GO:0005524">
    <property type="term" value="F:ATP binding"/>
    <property type="evidence" value="ECO:0007669"/>
    <property type="project" value="UniProtKB-UniRule"/>
</dbReference>
<dbReference type="PROSITE" id="PS00107">
    <property type="entry name" value="PROTEIN_KINASE_ATP"/>
    <property type="match status" value="1"/>
</dbReference>
<evidence type="ECO:0000256" key="19">
    <source>
        <dbReference type="ARBA" id="ARBA00048977"/>
    </source>
</evidence>
<protein>
    <recommendedName>
        <fullName evidence="4">non-specific serine/threonine protein kinase</fullName>
        <ecNumber evidence="4">2.7.11.1</ecNumber>
    </recommendedName>
</protein>
<dbReference type="GO" id="GO:0030246">
    <property type="term" value="F:carbohydrate binding"/>
    <property type="evidence" value="ECO:0007669"/>
    <property type="project" value="UniProtKB-KW"/>
</dbReference>
<feature type="binding site" evidence="20">
    <location>
        <position position="454"/>
    </location>
    <ligand>
        <name>ATP</name>
        <dbReference type="ChEBI" id="CHEBI:30616"/>
    </ligand>
</feature>
<dbReference type="EC" id="2.7.11.1" evidence="4"/>
<keyword evidence="14 22" id="KW-1133">Transmembrane helix</keyword>
<dbReference type="SMART" id="SM00220">
    <property type="entry name" value="S_TKc"/>
    <property type="match status" value="1"/>
</dbReference>
<name>A0A0D9X0P5_9ORYZ</name>
<dbReference type="GO" id="GO:0005886">
    <property type="term" value="C:plasma membrane"/>
    <property type="evidence" value="ECO:0007669"/>
    <property type="project" value="UniProtKB-SubCell"/>
</dbReference>
<evidence type="ECO:0000313" key="24">
    <source>
        <dbReference type="EnsemblPlants" id="LPERR07G17080.1"/>
    </source>
</evidence>
<dbReference type="SUPFAM" id="SSF49899">
    <property type="entry name" value="Concanavalin A-like lectins/glucanases"/>
    <property type="match status" value="1"/>
</dbReference>
<comment type="similarity">
    <text evidence="2">In the N-terminal section; belongs to the leguminous lectin family.</text>
</comment>
<evidence type="ECO:0000256" key="20">
    <source>
        <dbReference type="PROSITE-ProRule" id="PRU10141"/>
    </source>
</evidence>
<dbReference type="Gene3D" id="2.60.120.200">
    <property type="match status" value="1"/>
</dbReference>
<dbReference type="InterPro" id="IPR001220">
    <property type="entry name" value="Legume_lectin_dom"/>
</dbReference>
<comment type="catalytic activity">
    <reaction evidence="18">
        <text>L-threonyl-[protein] + ATP = O-phospho-L-threonyl-[protein] + ADP + H(+)</text>
        <dbReference type="Rhea" id="RHEA:46608"/>
        <dbReference type="Rhea" id="RHEA-COMP:11060"/>
        <dbReference type="Rhea" id="RHEA-COMP:11605"/>
        <dbReference type="ChEBI" id="CHEBI:15378"/>
        <dbReference type="ChEBI" id="CHEBI:30013"/>
        <dbReference type="ChEBI" id="CHEBI:30616"/>
        <dbReference type="ChEBI" id="CHEBI:61977"/>
        <dbReference type="ChEBI" id="CHEBI:456216"/>
        <dbReference type="EC" id="2.7.11.1"/>
    </reaction>
    <physiologicalReaction direction="left-to-right" evidence="18">
        <dbReference type="Rhea" id="RHEA:46609"/>
    </physiologicalReaction>
</comment>
<evidence type="ECO:0000256" key="7">
    <source>
        <dbReference type="ARBA" id="ARBA00022679"/>
    </source>
</evidence>
<sequence length="767" mass="84193">MDKVVKYLDGTLPTPKLSPTQVSYTMMQLMLQNEADTHCLQVWPSSSDTSVARHSSPQNYPMQVCQAAMLIVVFLAFIIHCLSVNSGAAAQPDGDGRFIHHGFAAANLTMDGLAAVTPSGLLALTNATYQAKGHAFHPAPLRFTTTPSATANASAATVRSFSTSFVFAIVSDDDPEHGSDHGLAFVITPTKNLATANAGQYLGLLNMTDDGKASNHVFAVELDTIMNAQFGDIDSNHVGVDVNSLTSTQAKTAGYYDNAGTFRSLQLNSQKPMQVWVDYDGHARQLNVTLAPAWESKPRRPLMSTAVELSTVMEELMYVGFSSATGVVFTHHYVLGWSFSFDGAAPTLNWSMLSMVPRLGPKHRSVKLTVVLPIGIVLFLVAIVLAVYFVRRWRRRYAEVREDWEVEFGPHRFVYKDLFHATEGFSDKNLLGAGGFGSVYKGVLRMPNLEIAVKRVSHDSKQGIREFIAEVVSIGRIQHRNIVQLLGYCRRKGELLLVYDYMPNGSLDRCLHVKGTSTTLCWPKRIHIIKGVASALSYLHKDWEKVVIHRDVKASNVLLDSEMNGRLGDFGLSRLHDHGADAKTTHVVGTMGYIAPELMHTGKATPLTDVFAFGVFLLEVACGRRPIGYNDINEILLIDRVLKHFCNGTILDAVDRRLAGRFSVEEASLVLKLGLVCSHPFPCARPSMDKVAKYLDGTLPAPELSPTHMSYNMMEFILQKGTGSCLPVLSSSADTNVESSANSISRFPESSSPQSLTRSFSDSHRHV</sequence>
<dbReference type="HOGENOM" id="CLU_000288_62_3_1"/>
<evidence type="ECO:0000256" key="3">
    <source>
        <dbReference type="ARBA" id="ARBA00010217"/>
    </source>
</evidence>
<keyword evidence="11 20" id="KW-0547">Nucleotide-binding</keyword>
<reference evidence="24" key="3">
    <citation type="submission" date="2015-04" db="UniProtKB">
        <authorList>
            <consortium name="EnsemblPlants"/>
        </authorList>
    </citation>
    <scope>IDENTIFICATION</scope>
</reference>
<proteinExistence type="inferred from homology"/>
<evidence type="ECO:0000256" key="4">
    <source>
        <dbReference type="ARBA" id="ARBA00012513"/>
    </source>
</evidence>
<evidence type="ECO:0000256" key="8">
    <source>
        <dbReference type="ARBA" id="ARBA00022692"/>
    </source>
</evidence>
<evidence type="ECO:0000256" key="5">
    <source>
        <dbReference type="ARBA" id="ARBA00022475"/>
    </source>
</evidence>
<dbReference type="InterPro" id="IPR050528">
    <property type="entry name" value="L-type_Lectin-RKs"/>
</dbReference>
<keyword evidence="15 22" id="KW-0472">Membrane</keyword>
<dbReference type="GO" id="GO:0004674">
    <property type="term" value="F:protein serine/threonine kinase activity"/>
    <property type="evidence" value="ECO:0007669"/>
    <property type="project" value="UniProtKB-KW"/>
</dbReference>
<evidence type="ECO:0000256" key="15">
    <source>
        <dbReference type="ARBA" id="ARBA00023136"/>
    </source>
</evidence>
<comment type="catalytic activity">
    <reaction evidence="19">
        <text>L-seryl-[protein] + ATP = O-phospho-L-seryl-[protein] + ADP + H(+)</text>
        <dbReference type="Rhea" id="RHEA:17989"/>
        <dbReference type="Rhea" id="RHEA-COMP:9863"/>
        <dbReference type="Rhea" id="RHEA-COMP:11604"/>
        <dbReference type="ChEBI" id="CHEBI:15378"/>
        <dbReference type="ChEBI" id="CHEBI:29999"/>
        <dbReference type="ChEBI" id="CHEBI:30616"/>
        <dbReference type="ChEBI" id="CHEBI:83421"/>
        <dbReference type="ChEBI" id="CHEBI:456216"/>
        <dbReference type="EC" id="2.7.11.1"/>
    </reaction>
    <physiologicalReaction direction="left-to-right" evidence="19">
        <dbReference type="Rhea" id="RHEA:17990"/>
    </physiologicalReaction>
</comment>
<keyword evidence="8 22" id="KW-0812">Transmembrane</keyword>
<keyword evidence="10" id="KW-0430">Lectin</keyword>
<keyword evidence="17" id="KW-0325">Glycoprotein</keyword>
<evidence type="ECO:0000256" key="17">
    <source>
        <dbReference type="ARBA" id="ARBA00023180"/>
    </source>
</evidence>
<dbReference type="InterPro" id="IPR013320">
    <property type="entry name" value="ConA-like_dom_sf"/>
</dbReference>
<dbReference type="FunFam" id="3.30.200.20:FF:000112">
    <property type="entry name" value="Lectin-domain containing receptor kinase A4.3"/>
    <property type="match status" value="1"/>
</dbReference>
<accession>A0A0D9X0P5</accession>
<organism evidence="24 25">
    <name type="scientific">Leersia perrieri</name>
    <dbReference type="NCBI Taxonomy" id="77586"/>
    <lineage>
        <taxon>Eukaryota</taxon>
        <taxon>Viridiplantae</taxon>
        <taxon>Streptophyta</taxon>
        <taxon>Embryophyta</taxon>
        <taxon>Tracheophyta</taxon>
        <taxon>Spermatophyta</taxon>
        <taxon>Magnoliopsida</taxon>
        <taxon>Liliopsida</taxon>
        <taxon>Poales</taxon>
        <taxon>Poaceae</taxon>
        <taxon>BOP clade</taxon>
        <taxon>Oryzoideae</taxon>
        <taxon>Oryzeae</taxon>
        <taxon>Oryzinae</taxon>
        <taxon>Leersia</taxon>
    </lineage>
</organism>
<feature type="compositionally biased region" description="Polar residues" evidence="21">
    <location>
        <begin position="740"/>
        <end position="760"/>
    </location>
</feature>
<evidence type="ECO:0000256" key="22">
    <source>
        <dbReference type="SAM" id="Phobius"/>
    </source>
</evidence>
<keyword evidence="9" id="KW-0732">Signal</keyword>
<dbReference type="InterPro" id="IPR000719">
    <property type="entry name" value="Prot_kinase_dom"/>
</dbReference>
<dbReference type="Proteomes" id="UP000032180">
    <property type="component" value="Chromosome 7"/>
</dbReference>
<keyword evidence="6" id="KW-0723">Serine/threonine-protein kinase</keyword>
<reference evidence="25" key="2">
    <citation type="submission" date="2013-12" db="EMBL/GenBank/DDBJ databases">
        <authorList>
            <person name="Yu Y."/>
            <person name="Lee S."/>
            <person name="de Baynast K."/>
            <person name="Wissotski M."/>
            <person name="Liu L."/>
            <person name="Talag J."/>
            <person name="Goicoechea J."/>
            <person name="Angelova A."/>
            <person name="Jetty R."/>
            <person name="Kudrna D."/>
            <person name="Golser W."/>
            <person name="Rivera L."/>
            <person name="Zhang J."/>
            <person name="Wing R."/>
        </authorList>
    </citation>
    <scope>NUCLEOTIDE SEQUENCE</scope>
</reference>
<evidence type="ECO:0000256" key="6">
    <source>
        <dbReference type="ARBA" id="ARBA00022527"/>
    </source>
</evidence>
<evidence type="ECO:0000256" key="10">
    <source>
        <dbReference type="ARBA" id="ARBA00022734"/>
    </source>
</evidence>
<dbReference type="STRING" id="77586.A0A0D9X0P5"/>
<evidence type="ECO:0000256" key="9">
    <source>
        <dbReference type="ARBA" id="ARBA00022729"/>
    </source>
</evidence>
<evidence type="ECO:0000256" key="18">
    <source>
        <dbReference type="ARBA" id="ARBA00048659"/>
    </source>
</evidence>
<dbReference type="Gramene" id="LPERR07G17080.1">
    <property type="protein sequence ID" value="LPERR07G17080.1"/>
    <property type="gene ID" value="LPERR07G17080"/>
</dbReference>
<evidence type="ECO:0000313" key="25">
    <source>
        <dbReference type="Proteomes" id="UP000032180"/>
    </source>
</evidence>
<dbReference type="PROSITE" id="PS00108">
    <property type="entry name" value="PROTEIN_KINASE_ST"/>
    <property type="match status" value="1"/>
</dbReference>
<dbReference type="PANTHER" id="PTHR27007">
    <property type="match status" value="1"/>
</dbReference>
<feature type="domain" description="Protein kinase" evidence="23">
    <location>
        <begin position="425"/>
        <end position="699"/>
    </location>
</feature>
<evidence type="ECO:0000256" key="11">
    <source>
        <dbReference type="ARBA" id="ARBA00022741"/>
    </source>
</evidence>
<keyword evidence="7" id="KW-0808">Transferase</keyword>
<evidence type="ECO:0000256" key="2">
    <source>
        <dbReference type="ARBA" id="ARBA00008536"/>
    </source>
</evidence>
<evidence type="ECO:0000256" key="1">
    <source>
        <dbReference type="ARBA" id="ARBA00004251"/>
    </source>
</evidence>
<keyword evidence="5" id="KW-1003">Cell membrane</keyword>
<dbReference type="PROSITE" id="PS50011">
    <property type="entry name" value="PROTEIN_KINASE_DOM"/>
    <property type="match status" value="1"/>
</dbReference>
<dbReference type="Pfam" id="PF00139">
    <property type="entry name" value="Lectin_legB"/>
    <property type="match status" value="1"/>
</dbReference>
<evidence type="ECO:0000256" key="16">
    <source>
        <dbReference type="ARBA" id="ARBA00023170"/>
    </source>
</evidence>